<dbReference type="NCBIfam" id="TIGR00482">
    <property type="entry name" value="nicotinate (nicotinamide) nucleotide adenylyltransferase"/>
    <property type="match status" value="1"/>
</dbReference>
<dbReference type="NCBIfam" id="TIGR00125">
    <property type="entry name" value="cyt_tran_rel"/>
    <property type="match status" value="1"/>
</dbReference>
<dbReference type="UniPathway" id="UPA00253">
    <property type="reaction ID" value="UER00332"/>
</dbReference>
<comment type="similarity">
    <text evidence="10">Belongs to the NadD family.</text>
</comment>
<name>A0A1I3NLY4_9BACL</name>
<accession>A0A1I3NLY4</accession>
<keyword evidence="13" id="KW-1185">Reference proteome</keyword>
<organism evidence="12 13">
    <name type="scientific">Thermoflavimicrobium dichotomicum</name>
    <dbReference type="NCBI Taxonomy" id="46223"/>
    <lineage>
        <taxon>Bacteria</taxon>
        <taxon>Bacillati</taxon>
        <taxon>Bacillota</taxon>
        <taxon>Bacilli</taxon>
        <taxon>Bacillales</taxon>
        <taxon>Thermoactinomycetaceae</taxon>
        <taxon>Thermoflavimicrobium</taxon>
    </lineage>
</organism>
<keyword evidence="5 10" id="KW-0548">Nucleotidyltransferase</keyword>
<protein>
    <recommendedName>
        <fullName evidence="10">Probable nicotinate-nucleotide adenylyltransferase</fullName>
        <ecNumber evidence="10">2.7.7.18</ecNumber>
    </recommendedName>
    <alternativeName>
        <fullName evidence="10">Deamido-NAD(+) diphosphorylase</fullName>
    </alternativeName>
    <alternativeName>
        <fullName evidence="10">Deamido-NAD(+) pyrophosphorylase</fullName>
    </alternativeName>
    <alternativeName>
        <fullName evidence="10">Nicotinate mononucleotide adenylyltransferase</fullName>
        <shortName evidence="10">NaMN adenylyltransferase</shortName>
    </alternativeName>
</protein>
<sequence length="194" mass="22553">MRVGIMGGTFDPIHIGHLLVAEQAREAVGLDQVLFTPAAFPPHKQDKKITPVEHRLRMVQLAIEDHPYFHLSDIELYLPSPSYTVRTLESLRKAEPHAQFYVIIGADMVNDLPNWYKIERILEVSQIVGIRRPDIQIEHLPSWIEERVIWVTDSVELNLSSTYIRERLARGMSIRYLVPDSVYQYIKGYRLYES</sequence>
<dbReference type="NCBIfam" id="NF000840">
    <property type="entry name" value="PRK00071.1-3"/>
    <property type="match status" value="1"/>
</dbReference>
<comment type="catalytic activity">
    <reaction evidence="9 10">
        <text>nicotinate beta-D-ribonucleotide + ATP + H(+) = deamido-NAD(+) + diphosphate</text>
        <dbReference type="Rhea" id="RHEA:22860"/>
        <dbReference type="ChEBI" id="CHEBI:15378"/>
        <dbReference type="ChEBI" id="CHEBI:30616"/>
        <dbReference type="ChEBI" id="CHEBI:33019"/>
        <dbReference type="ChEBI" id="CHEBI:57502"/>
        <dbReference type="ChEBI" id="CHEBI:58437"/>
        <dbReference type="EC" id="2.7.7.18"/>
    </reaction>
</comment>
<reference evidence="12" key="1">
    <citation type="submission" date="2016-10" db="EMBL/GenBank/DDBJ databases">
        <authorList>
            <person name="de Groot N.N."/>
        </authorList>
    </citation>
    <scope>NUCLEOTIDE SEQUENCE [LARGE SCALE GENOMIC DNA]</scope>
    <source>
        <strain evidence="12">DSM 44778</strain>
    </source>
</reference>
<feature type="domain" description="Cytidyltransferase-like" evidence="11">
    <location>
        <begin position="5"/>
        <end position="167"/>
    </location>
</feature>
<dbReference type="PANTHER" id="PTHR39321:SF3">
    <property type="entry name" value="PHOSPHOPANTETHEINE ADENYLYLTRANSFERASE"/>
    <property type="match status" value="1"/>
</dbReference>
<dbReference type="EC" id="2.7.7.18" evidence="10"/>
<dbReference type="Proteomes" id="UP000199545">
    <property type="component" value="Unassembled WGS sequence"/>
</dbReference>
<evidence type="ECO:0000256" key="6">
    <source>
        <dbReference type="ARBA" id="ARBA00022741"/>
    </source>
</evidence>
<gene>
    <name evidence="10" type="primary">nadD</name>
    <name evidence="12" type="ORF">SAMN05421852_104199</name>
</gene>
<dbReference type="RefSeq" id="WP_093228977.1">
    <property type="nucleotide sequence ID" value="NZ_FORR01000004.1"/>
</dbReference>
<dbReference type="InterPro" id="IPR005248">
    <property type="entry name" value="NadD/NMNAT"/>
</dbReference>
<dbReference type="HAMAP" id="MF_00244">
    <property type="entry name" value="NaMN_adenylyltr"/>
    <property type="match status" value="1"/>
</dbReference>
<dbReference type="PANTHER" id="PTHR39321">
    <property type="entry name" value="NICOTINATE-NUCLEOTIDE ADENYLYLTRANSFERASE-RELATED"/>
    <property type="match status" value="1"/>
</dbReference>
<evidence type="ECO:0000313" key="12">
    <source>
        <dbReference type="EMBL" id="SFJ10303.1"/>
    </source>
</evidence>
<keyword evidence="8 10" id="KW-0520">NAD</keyword>
<evidence type="ECO:0000256" key="9">
    <source>
        <dbReference type="ARBA" id="ARBA00048721"/>
    </source>
</evidence>
<dbReference type="InterPro" id="IPR004821">
    <property type="entry name" value="Cyt_trans-like"/>
</dbReference>
<evidence type="ECO:0000313" key="13">
    <source>
        <dbReference type="Proteomes" id="UP000199545"/>
    </source>
</evidence>
<comment type="pathway">
    <text evidence="2 10">Cofactor biosynthesis; NAD(+) biosynthesis; deamido-NAD(+) from nicotinate D-ribonucleotide: step 1/1.</text>
</comment>
<keyword evidence="4 10" id="KW-0808">Transferase</keyword>
<evidence type="ECO:0000256" key="5">
    <source>
        <dbReference type="ARBA" id="ARBA00022695"/>
    </source>
</evidence>
<dbReference type="CDD" id="cd02165">
    <property type="entry name" value="NMNAT"/>
    <property type="match status" value="1"/>
</dbReference>
<evidence type="ECO:0000256" key="10">
    <source>
        <dbReference type="HAMAP-Rule" id="MF_00244"/>
    </source>
</evidence>
<evidence type="ECO:0000256" key="4">
    <source>
        <dbReference type="ARBA" id="ARBA00022679"/>
    </source>
</evidence>
<dbReference type="InterPro" id="IPR014729">
    <property type="entry name" value="Rossmann-like_a/b/a_fold"/>
</dbReference>
<evidence type="ECO:0000259" key="11">
    <source>
        <dbReference type="Pfam" id="PF01467"/>
    </source>
</evidence>
<dbReference type="EMBL" id="FORR01000004">
    <property type="protein sequence ID" value="SFJ10303.1"/>
    <property type="molecule type" value="Genomic_DNA"/>
</dbReference>
<evidence type="ECO:0000256" key="8">
    <source>
        <dbReference type="ARBA" id="ARBA00023027"/>
    </source>
</evidence>
<dbReference type="Pfam" id="PF01467">
    <property type="entry name" value="CTP_transf_like"/>
    <property type="match status" value="1"/>
</dbReference>
<comment type="function">
    <text evidence="1 10">Catalyzes the reversible adenylation of nicotinate mononucleotide (NaMN) to nicotinic acid adenine dinucleotide (NaAD).</text>
</comment>
<proteinExistence type="inferred from homology"/>
<keyword evidence="3 10" id="KW-0662">Pyridine nucleotide biosynthesis</keyword>
<dbReference type="Gene3D" id="3.40.50.620">
    <property type="entry name" value="HUPs"/>
    <property type="match status" value="1"/>
</dbReference>
<evidence type="ECO:0000256" key="2">
    <source>
        <dbReference type="ARBA" id="ARBA00005019"/>
    </source>
</evidence>
<dbReference type="OrthoDB" id="5295945at2"/>
<keyword evidence="6 10" id="KW-0547">Nucleotide-binding</keyword>
<dbReference type="NCBIfam" id="NF000841">
    <property type="entry name" value="PRK00071.1-4"/>
    <property type="match status" value="1"/>
</dbReference>
<keyword evidence="7 10" id="KW-0067">ATP-binding</keyword>
<evidence type="ECO:0000256" key="1">
    <source>
        <dbReference type="ARBA" id="ARBA00002324"/>
    </source>
</evidence>
<dbReference type="SUPFAM" id="SSF52374">
    <property type="entry name" value="Nucleotidylyl transferase"/>
    <property type="match status" value="1"/>
</dbReference>
<dbReference type="GO" id="GO:0005524">
    <property type="term" value="F:ATP binding"/>
    <property type="evidence" value="ECO:0007669"/>
    <property type="project" value="UniProtKB-KW"/>
</dbReference>
<dbReference type="STRING" id="46223.SAMN05421852_104199"/>
<dbReference type="AlphaFoldDB" id="A0A1I3NLY4"/>
<dbReference type="GO" id="GO:0009435">
    <property type="term" value="P:NAD+ biosynthetic process"/>
    <property type="evidence" value="ECO:0007669"/>
    <property type="project" value="UniProtKB-UniRule"/>
</dbReference>
<evidence type="ECO:0000256" key="7">
    <source>
        <dbReference type="ARBA" id="ARBA00022840"/>
    </source>
</evidence>
<dbReference type="GO" id="GO:0004515">
    <property type="term" value="F:nicotinate-nucleotide adenylyltransferase activity"/>
    <property type="evidence" value="ECO:0007669"/>
    <property type="project" value="UniProtKB-UniRule"/>
</dbReference>
<evidence type="ECO:0000256" key="3">
    <source>
        <dbReference type="ARBA" id="ARBA00022642"/>
    </source>
</evidence>